<dbReference type="EMBL" id="MGBR01000001">
    <property type="protein sequence ID" value="OGK73527.1"/>
    <property type="molecule type" value="Genomic_DNA"/>
</dbReference>
<comment type="function">
    <text evidence="1">Cell wall formation. Catalyzes epimerization of the terminal L-glutamate in UDP-N-acetyl-alpha-D-muramoyl-L-alanyl-L-glutamate.</text>
</comment>
<dbReference type="HAMAP" id="MF_02209">
    <property type="entry name" value="MurL"/>
    <property type="match status" value="1"/>
</dbReference>
<gene>
    <name evidence="1" type="primary">murL</name>
    <name evidence="5" type="ORF">A3K52_01905</name>
</gene>
<dbReference type="InterPro" id="IPR058741">
    <property type="entry name" value="MurL_C"/>
</dbReference>
<keyword evidence="1" id="KW-0132">Cell division</keyword>
<evidence type="ECO:0000256" key="1">
    <source>
        <dbReference type="HAMAP-Rule" id="MF_02209"/>
    </source>
</evidence>
<protein>
    <recommendedName>
        <fullName evidence="1">UDP-N-acetyl-alpha-D-muramoyl-L-alanyl-L-glutamate epimerase</fullName>
        <ecNumber evidence="1">5.1.1.23</ecNumber>
    </recommendedName>
    <alternativeName>
        <fullName evidence="1">UDP-MurNAc-L-Ala-L-Glu epimerase</fullName>
    </alternativeName>
</protein>
<reference evidence="5 6" key="1">
    <citation type="journal article" date="2016" name="Nat. Commun.">
        <title>Thousands of microbial genomes shed light on interconnected biogeochemical processes in an aquifer system.</title>
        <authorList>
            <person name="Anantharaman K."/>
            <person name="Brown C.T."/>
            <person name="Hug L.A."/>
            <person name="Sharon I."/>
            <person name="Castelle C.J."/>
            <person name="Probst A.J."/>
            <person name="Thomas B.C."/>
            <person name="Singh A."/>
            <person name="Wilkins M.J."/>
            <person name="Karaoz U."/>
            <person name="Brodie E.L."/>
            <person name="Williams K.H."/>
            <person name="Hubbard S.S."/>
            <person name="Banfield J.F."/>
        </authorList>
    </citation>
    <scope>NUCLEOTIDE SEQUENCE [LARGE SCALE GENOMIC DNA]</scope>
</reference>
<dbReference type="AlphaFoldDB" id="A0A1F7L082"/>
<dbReference type="GO" id="GO:0051301">
    <property type="term" value="P:cell division"/>
    <property type="evidence" value="ECO:0007669"/>
    <property type="project" value="UniProtKB-KW"/>
</dbReference>
<comment type="pathway">
    <text evidence="1">Cell wall biogenesis; peptidoglycan biosynthesis.</text>
</comment>
<feature type="domain" description="MurL N-terminal" evidence="4">
    <location>
        <begin position="6"/>
        <end position="293"/>
    </location>
</feature>
<dbReference type="Proteomes" id="UP000177050">
    <property type="component" value="Unassembled WGS sequence"/>
</dbReference>
<keyword evidence="2" id="KW-0472">Membrane</keyword>
<name>A0A1F7L082_9BACT</name>
<evidence type="ECO:0000256" key="2">
    <source>
        <dbReference type="SAM" id="Phobius"/>
    </source>
</evidence>
<keyword evidence="2" id="KW-0812">Transmembrane</keyword>
<proteinExistence type="inferred from homology"/>
<keyword evidence="1" id="KW-0573">Peptidoglycan synthesis</keyword>
<sequence length="434" mass="50010">MNSQGYFSFDTYSISDDRKSLYFDYSHILPDGNKIPFKEKVIFPYAISTSISSVLLNQILISLHLAIGISYWKLYCPSHIQIRGYQLDSFQAHFWNTVYTKGLGEFFFKNKINFHGLIDFPYSEKIVITNDVVSTGFIPVNNKQNYLLGIGGGKDSIVALEMLKQAKKDTTGFILYHKNEDIKIKKEVLGVMGINSLIVEREIDKKLFELNKSHKVYNGHVPITAIYSFVGILLALIMGYSFVIIPNGKSSNIGNLCYLGEIINHQWSKSEEFEDLLRKYLDHSSLGRIAYSSILRHMNELEITKEFIKHKKYFNVFSSCNKNFRIYKTHKTIANNKELRWCGKCPKCAFVFTMLSAYLSGGEVEDIFKKNLYKDPSLIILYKDLLGVGDLKPFDCVGTPDEVRTAFYMAYKRNEYKDDVIMNMFIKEVLPNMK</sequence>
<comment type="catalytic activity">
    <reaction evidence="1">
        <text>UDP-N-acetyl-alpha-D-muramoyl-L-alanyl-L-glutamate + ATP + H2O = UDP-N-acetyl-alpha-D-muramoyl-L-alanyl-D-glutamate + AMP + diphosphate + H(+)</text>
        <dbReference type="Rhea" id="RHEA:58812"/>
        <dbReference type="ChEBI" id="CHEBI:15377"/>
        <dbReference type="ChEBI" id="CHEBI:15378"/>
        <dbReference type="ChEBI" id="CHEBI:30616"/>
        <dbReference type="ChEBI" id="CHEBI:33019"/>
        <dbReference type="ChEBI" id="CHEBI:83900"/>
        <dbReference type="ChEBI" id="CHEBI:142725"/>
        <dbReference type="ChEBI" id="CHEBI:456215"/>
        <dbReference type="EC" id="5.1.1.23"/>
    </reaction>
</comment>
<comment type="caution">
    <text evidence="5">The sequence shown here is derived from an EMBL/GenBank/DDBJ whole genome shotgun (WGS) entry which is preliminary data.</text>
</comment>
<dbReference type="InterPro" id="IPR058740">
    <property type="entry name" value="MurL_N"/>
</dbReference>
<evidence type="ECO:0000313" key="5">
    <source>
        <dbReference type="EMBL" id="OGK73527.1"/>
    </source>
</evidence>
<dbReference type="UniPathway" id="UPA00219"/>
<dbReference type="GO" id="GO:0005737">
    <property type="term" value="C:cytoplasm"/>
    <property type="evidence" value="ECO:0007669"/>
    <property type="project" value="UniProtKB-UniRule"/>
</dbReference>
<dbReference type="GO" id="GO:0016855">
    <property type="term" value="F:racemase and epimerase activity, acting on amino acids and derivatives"/>
    <property type="evidence" value="ECO:0007669"/>
    <property type="project" value="UniProtKB-UniRule"/>
</dbReference>
<keyword evidence="1" id="KW-0413">Isomerase</keyword>
<evidence type="ECO:0000313" key="6">
    <source>
        <dbReference type="Proteomes" id="UP000177050"/>
    </source>
</evidence>
<dbReference type="GO" id="GO:0071555">
    <property type="term" value="P:cell wall organization"/>
    <property type="evidence" value="ECO:0007669"/>
    <property type="project" value="UniProtKB-KW"/>
</dbReference>
<keyword evidence="1" id="KW-0961">Cell wall biogenesis/degradation</keyword>
<dbReference type="SUPFAM" id="SSF52402">
    <property type="entry name" value="Adenine nucleotide alpha hydrolases-like"/>
    <property type="match status" value="1"/>
</dbReference>
<dbReference type="EC" id="5.1.1.23" evidence="1"/>
<dbReference type="GO" id="GO:0009252">
    <property type="term" value="P:peptidoglycan biosynthetic process"/>
    <property type="evidence" value="ECO:0007669"/>
    <property type="project" value="UniProtKB-UniRule"/>
</dbReference>
<dbReference type="Gene3D" id="3.40.50.620">
    <property type="entry name" value="HUPs"/>
    <property type="match status" value="1"/>
</dbReference>
<dbReference type="InterPro" id="IPR014729">
    <property type="entry name" value="Rossmann-like_a/b/a_fold"/>
</dbReference>
<keyword evidence="1" id="KW-0133">Cell shape</keyword>
<keyword evidence="1" id="KW-0131">Cell cycle</keyword>
<comment type="similarity">
    <text evidence="1">Belongs to the MurL family.</text>
</comment>
<dbReference type="Pfam" id="PF26299">
    <property type="entry name" value="MurL_N"/>
    <property type="match status" value="1"/>
</dbReference>
<accession>A0A1F7L082</accession>
<evidence type="ECO:0000259" key="3">
    <source>
        <dbReference type="Pfam" id="PF26298"/>
    </source>
</evidence>
<feature type="domain" description="MurL C-terminal" evidence="3">
    <location>
        <begin position="316"/>
        <end position="429"/>
    </location>
</feature>
<dbReference type="Pfam" id="PF26298">
    <property type="entry name" value="MurL_epimerase_C"/>
    <property type="match status" value="1"/>
</dbReference>
<dbReference type="InterPro" id="IPR043689">
    <property type="entry name" value="MurL"/>
</dbReference>
<dbReference type="GO" id="GO:0008360">
    <property type="term" value="P:regulation of cell shape"/>
    <property type="evidence" value="ECO:0007669"/>
    <property type="project" value="UniProtKB-KW"/>
</dbReference>
<organism evidence="5 6">
    <name type="scientific">Candidatus Roizmanbacteria bacterium RIFOXYD1_FULL_38_12</name>
    <dbReference type="NCBI Taxonomy" id="1802093"/>
    <lineage>
        <taxon>Bacteria</taxon>
        <taxon>Candidatus Roizmaniibacteriota</taxon>
    </lineage>
</organism>
<feature type="transmembrane region" description="Helical" evidence="2">
    <location>
        <begin position="225"/>
        <end position="245"/>
    </location>
</feature>
<keyword evidence="2" id="KW-1133">Transmembrane helix</keyword>
<evidence type="ECO:0000259" key="4">
    <source>
        <dbReference type="Pfam" id="PF26299"/>
    </source>
</evidence>